<comment type="caution">
    <text evidence="2">The sequence shown here is derived from an EMBL/GenBank/DDBJ whole genome shotgun (WGS) entry which is preliminary data.</text>
</comment>
<dbReference type="EMBL" id="CALNXK010000078">
    <property type="protein sequence ID" value="CAH3146264.1"/>
    <property type="molecule type" value="Genomic_DNA"/>
</dbReference>
<evidence type="ECO:0000313" key="3">
    <source>
        <dbReference type="Proteomes" id="UP001159405"/>
    </source>
</evidence>
<proteinExistence type="predicted"/>
<protein>
    <submittedName>
        <fullName evidence="2">Uncharacterized protein</fullName>
    </submittedName>
</protein>
<feature type="compositionally biased region" description="Polar residues" evidence="1">
    <location>
        <begin position="84"/>
        <end position="99"/>
    </location>
</feature>
<feature type="region of interest" description="Disordered" evidence="1">
    <location>
        <begin position="84"/>
        <end position="118"/>
    </location>
</feature>
<feature type="compositionally biased region" description="Polar residues" evidence="1">
    <location>
        <begin position="106"/>
        <end position="115"/>
    </location>
</feature>
<reference evidence="2 3" key="1">
    <citation type="submission" date="2022-05" db="EMBL/GenBank/DDBJ databases">
        <authorList>
            <consortium name="Genoscope - CEA"/>
            <person name="William W."/>
        </authorList>
    </citation>
    <scope>NUCLEOTIDE SEQUENCE [LARGE SCALE GENOMIC DNA]</scope>
</reference>
<feature type="region of interest" description="Disordered" evidence="1">
    <location>
        <begin position="1"/>
        <end position="24"/>
    </location>
</feature>
<dbReference type="Proteomes" id="UP001159405">
    <property type="component" value="Unassembled WGS sequence"/>
</dbReference>
<name>A0ABN8PLA4_9CNID</name>
<evidence type="ECO:0000313" key="2">
    <source>
        <dbReference type="EMBL" id="CAH3146264.1"/>
    </source>
</evidence>
<sequence>MKAYGDLKRRTKPHSLNAGDHTLIKQRIQNKASPQNYSPVAPSSRNCQIYWRKSSKNPFQYLRWNYKPLLDFNGLETIEHSQMPATQEQFSQATPSETSPVKDNHLPSTVQQATPSLPAHFFRGGR</sequence>
<accession>A0ABN8PLA4</accession>
<organism evidence="2 3">
    <name type="scientific">Porites lobata</name>
    <dbReference type="NCBI Taxonomy" id="104759"/>
    <lineage>
        <taxon>Eukaryota</taxon>
        <taxon>Metazoa</taxon>
        <taxon>Cnidaria</taxon>
        <taxon>Anthozoa</taxon>
        <taxon>Hexacorallia</taxon>
        <taxon>Scleractinia</taxon>
        <taxon>Fungiina</taxon>
        <taxon>Poritidae</taxon>
        <taxon>Porites</taxon>
    </lineage>
</organism>
<evidence type="ECO:0000256" key="1">
    <source>
        <dbReference type="SAM" id="MobiDB-lite"/>
    </source>
</evidence>
<keyword evidence="3" id="KW-1185">Reference proteome</keyword>
<gene>
    <name evidence="2" type="ORF">PLOB_00044962</name>
</gene>